<keyword evidence="3 4" id="KW-0378">Hydrolase</keyword>
<evidence type="ECO:0000256" key="5">
    <source>
        <dbReference type="SAM" id="MobiDB-lite"/>
    </source>
</evidence>
<comment type="caution">
    <text evidence="7">The sequence shown here is derived from an EMBL/GenBank/DDBJ whole genome shotgun (WGS) entry which is preliminary data.</text>
</comment>
<feature type="domain" description="Nudix hydrolase" evidence="6">
    <location>
        <begin position="38"/>
        <end position="182"/>
    </location>
</feature>
<dbReference type="GO" id="GO:0034353">
    <property type="term" value="F:mRNA 5'-diphosphatase activity"/>
    <property type="evidence" value="ECO:0007669"/>
    <property type="project" value="UniProtKB-ARBA"/>
</dbReference>
<comment type="function">
    <text evidence="4">Accelerates the degradation of transcripts by removing pyrophosphate from the 5'-end of triphosphorylated RNA, leading to a more labile monophosphorylated state that can stimulate subsequent ribonuclease cleavage.</text>
</comment>
<comment type="similarity">
    <text evidence="4">Belongs to the Nudix hydrolase family. RppH subfamily.</text>
</comment>
<dbReference type="OrthoDB" id="9816040at2"/>
<keyword evidence="8" id="KW-1185">Reference proteome</keyword>
<dbReference type="Proteomes" id="UP000234845">
    <property type="component" value="Unassembled WGS sequence"/>
</dbReference>
<dbReference type="GO" id="GO:0034432">
    <property type="term" value="F:bis(5'-adenosyl)-pentaphosphatase activity"/>
    <property type="evidence" value="ECO:0007669"/>
    <property type="project" value="TreeGrafter"/>
</dbReference>
<dbReference type="PANTHER" id="PTHR11839">
    <property type="entry name" value="UDP/ADP-SUGAR PYROPHOSPHATASE"/>
    <property type="match status" value="1"/>
</dbReference>
<dbReference type="NCBIfam" id="NF001934">
    <property type="entry name" value="PRK00714.1-1"/>
    <property type="match status" value="1"/>
</dbReference>
<proteinExistence type="inferred from homology"/>
<dbReference type="SUPFAM" id="SSF55811">
    <property type="entry name" value="Nudix"/>
    <property type="match status" value="1"/>
</dbReference>
<evidence type="ECO:0000256" key="2">
    <source>
        <dbReference type="ARBA" id="ARBA00001946"/>
    </source>
</evidence>
<reference evidence="8" key="1">
    <citation type="submission" date="2017-11" db="EMBL/GenBank/DDBJ databases">
        <title>The draft genome sequence of Chromatocurvus sp. F02.</title>
        <authorList>
            <person name="Du Z.-J."/>
            <person name="Chang Y.-Q."/>
        </authorList>
    </citation>
    <scope>NUCLEOTIDE SEQUENCE [LARGE SCALE GENOMIC DNA]</scope>
    <source>
        <strain evidence="8">F02</strain>
    </source>
</reference>
<dbReference type="GO" id="GO:0008893">
    <property type="term" value="F:guanosine-3',5'-bis(diphosphate) 3'-diphosphatase activity"/>
    <property type="evidence" value="ECO:0007669"/>
    <property type="project" value="TreeGrafter"/>
</dbReference>
<sequence length="196" mass="22306">MKQDNVPADGSKFLRGGKVWNNGRPVNESNKKVIDTDGFRPNVGIMLANDAGQLLWARRIGGRDAWQFPQGGINTGESAEQALFRELEEEVGLAADTVKVVAATRGWLRYRLPRRFLRAGENPVCIGQKQKWFLLHMLAQDDAVRLDGTGKPEFDHWQWVSYWYPLNQVVSFKREVYRKALKELAPRLGRITREGG</sequence>
<protein>
    <recommendedName>
        <fullName evidence="4">RNA pyrophosphohydrolase</fullName>
        <ecNumber evidence="4">3.6.1.-</ecNumber>
    </recommendedName>
    <alternativeName>
        <fullName evidence="4">(Di)nucleoside polyphosphate hydrolase</fullName>
    </alternativeName>
</protein>
<feature type="short sequence motif" description="Nudix box" evidence="4">
    <location>
        <begin position="71"/>
        <end position="92"/>
    </location>
</feature>
<dbReference type="InterPro" id="IPR020476">
    <property type="entry name" value="Nudix_hydrolase"/>
</dbReference>
<evidence type="ECO:0000256" key="1">
    <source>
        <dbReference type="ARBA" id="ARBA00001936"/>
    </source>
</evidence>
<dbReference type="InterPro" id="IPR015797">
    <property type="entry name" value="NUDIX_hydrolase-like_dom_sf"/>
</dbReference>
<dbReference type="EMBL" id="PKLZ01000002">
    <property type="protein sequence ID" value="PLW83772.1"/>
    <property type="molecule type" value="Genomic_DNA"/>
</dbReference>
<comment type="cofactor">
    <cofactor evidence="4">
        <name>a divalent metal cation</name>
        <dbReference type="ChEBI" id="CHEBI:60240"/>
    </cofactor>
</comment>
<dbReference type="PROSITE" id="PS51462">
    <property type="entry name" value="NUDIX"/>
    <property type="match status" value="1"/>
</dbReference>
<dbReference type="InterPro" id="IPR020084">
    <property type="entry name" value="NUDIX_hydrolase_CS"/>
</dbReference>
<comment type="cofactor">
    <cofactor evidence="1">
        <name>Mn(2+)</name>
        <dbReference type="ChEBI" id="CHEBI:29035"/>
    </cofactor>
</comment>
<dbReference type="AlphaFoldDB" id="A0A2N5Y5W4"/>
<evidence type="ECO:0000313" key="8">
    <source>
        <dbReference type="Proteomes" id="UP000234845"/>
    </source>
</evidence>
<gene>
    <name evidence="4" type="primary">rppH</name>
    <name evidence="4" type="synonym">nudH</name>
    <name evidence="7" type="ORF">CWI75_04155</name>
</gene>
<evidence type="ECO:0000256" key="3">
    <source>
        <dbReference type="ARBA" id="ARBA00022801"/>
    </source>
</evidence>
<name>A0A2N5Y5W4_9GAMM</name>
<dbReference type="EC" id="3.6.1.-" evidence="4"/>
<dbReference type="PRINTS" id="PR00502">
    <property type="entry name" value="NUDIXFAMILY"/>
</dbReference>
<dbReference type="Pfam" id="PF00293">
    <property type="entry name" value="NUDIX"/>
    <property type="match status" value="1"/>
</dbReference>
<evidence type="ECO:0000256" key="4">
    <source>
        <dbReference type="HAMAP-Rule" id="MF_00298"/>
    </source>
</evidence>
<dbReference type="Gene3D" id="3.90.79.10">
    <property type="entry name" value="Nucleoside Triphosphate Pyrophosphohydrolase"/>
    <property type="match status" value="1"/>
</dbReference>
<dbReference type="HAMAP" id="MF_00298">
    <property type="entry name" value="Nudix_RppH"/>
    <property type="match status" value="1"/>
</dbReference>
<dbReference type="NCBIfam" id="NF001938">
    <property type="entry name" value="PRK00714.1-5"/>
    <property type="match status" value="1"/>
</dbReference>
<dbReference type="GO" id="GO:0019693">
    <property type="term" value="P:ribose phosphate metabolic process"/>
    <property type="evidence" value="ECO:0007669"/>
    <property type="project" value="TreeGrafter"/>
</dbReference>
<organism evidence="7 8">
    <name type="scientific">Kineobactrum sediminis</name>
    <dbReference type="NCBI Taxonomy" id="1905677"/>
    <lineage>
        <taxon>Bacteria</taxon>
        <taxon>Pseudomonadati</taxon>
        <taxon>Pseudomonadota</taxon>
        <taxon>Gammaproteobacteria</taxon>
        <taxon>Cellvibrionales</taxon>
        <taxon>Halieaceae</taxon>
        <taxon>Kineobactrum</taxon>
    </lineage>
</organism>
<dbReference type="NCBIfam" id="NF001937">
    <property type="entry name" value="PRK00714.1-4"/>
    <property type="match status" value="1"/>
</dbReference>
<accession>A0A2N5Y5W4</accession>
<evidence type="ECO:0000313" key="7">
    <source>
        <dbReference type="EMBL" id="PLW83772.1"/>
    </source>
</evidence>
<dbReference type="InterPro" id="IPR000086">
    <property type="entry name" value="NUDIX_hydrolase_dom"/>
</dbReference>
<dbReference type="GO" id="GO:0006753">
    <property type="term" value="P:nucleoside phosphate metabolic process"/>
    <property type="evidence" value="ECO:0007669"/>
    <property type="project" value="TreeGrafter"/>
</dbReference>
<evidence type="ECO:0000259" key="6">
    <source>
        <dbReference type="PROSITE" id="PS51462"/>
    </source>
</evidence>
<dbReference type="CDD" id="cd03671">
    <property type="entry name" value="NUDIX_Ap4A_hydrolase_plant_like"/>
    <property type="match status" value="1"/>
</dbReference>
<comment type="cofactor">
    <cofactor evidence="2">
        <name>Mg(2+)</name>
        <dbReference type="ChEBI" id="CHEBI:18420"/>
    </cofactor>
</comment>
<dbReference type="PROSITE" id="PS00893">
    <property type="entry name" value="NUDIX_BOX"/>
    <property type="match status" value="1"/>
</dbReference>
<dbReference type="FunFam" id="3.90.79.10:FF:000001">
    <property type="entry name" value="RNA pyrophosphohydrolase"/>
    <property type="match status" value="1"/>
</dbReference>
<feature type="region of interest" description="Disordered" evidence="5">
    <location>
        <begin position="1"/>
        <end position="21"/>
    </location>
</feature>
<dbReference type="InterPro" id="IPR022927">
    <property type="entry name" value="RppH"/>
</dbReference>
<dbReference type="PANTHER" id="PTHR11839:SF22">
    <property type="entry name" value="NUDIX HYDROLASE 26, CHLOROPLASTIC"/>
    <property type="match status" value="1"/>
</dbReference>